<dbReference type="Gene3D" id="1.10.8.430">
    <property type="entry name" value="Helical domain of apoptotic protease-activating factors"/>
    <property type="match status" value="1"/>
</dbReference>
<dbReference type="InterPro" id="IPR027417">
    <property type="entry name" value="P-loop_NTPase"/>
</dbReference>
<organism evidence="9 10">
    <name type="scientific">Chenopodium quinoa</name>
    <name type="common">Quinoa</name>
    <dbReference type="NCBI Taxonomy" id="63459"/>
    <lineage>
        <taxon>Eukaryota</taxon>
        <taxon>Viridiplantae</taxon>
        <taxon>Streptophyta</taxon>
        <taxon>Embryophyta</taxon>
        <taxon>Tracheophyta</taxon>
        <taxon>Spermatophyta</taxon>
        <taxon>Magnoliopsida</taxon>
        <taxon>eudicotyledons</taxon>
        <taxon>Gunneridae</taxon>
        <taxon>Pentapetalae</taxon>
        <taxon>Caryophyllales</taxon>
        <taxon>Chenopodiaceae</taxon>
        <taxon>Chenopodioideae</taxon>
        <taxon>Atripliceae</taxon>
        <taxon>Chenopodium</taxon>
    </lineage>
</organism>
<evidence type="ECO:0000256" key="2">
    <source>
        <dbReference type="ARBA" id="ARBA00022741"/>
    </source>
</evidence>
<dbReference type="FunFam" id="1.10.10.10:FF:000322">
    <property type="entry name" value="Probable disease resistance protein At1g63360"/>
    <property type="match status" value="1"/>
</dbReference>
<dbReference type="SMR" id="A0A803LB19"/>
<dbReference type="InterPro" id="IPR058922">
    <property type="entry name" value="WHD_DRP"/>
</dbReference>
<proteinExistence type="predicted"/>
<dbReference type="InterPro" id="IPR055414">
    <property type="entry name" value="LRR_R13L4/SHOC2-like"/>
</dbReference>
<dbReference type="InterPro" id="IPR042197">
    <property type="entry name" value="Apaf_helical"/>
</dbReference>
<dbReference type="Gene3D" id="1.10.10.10">
    <property type="entry name" value="Winged helix-like DNA-binding domain superfamily/Winged helix DNA-binding domain"/>
    <property type="match status" value="1"/>
</dbReference>
<feature type="domain" description="Disease resistance R13L4/SHOC-2-like LRR" evidence="8">
    <location>
        <begin position="557"/>
        <end position="812"/>
    </location>
</feature>
<evidence type="ECO:0000313" key="10">
    <source>
        <dbReference type="Proteomes" id="UP000596660"/>
    </source>
</evidence>
<keyword evidence="2" id="KW-0547">Nucleotide-binding</keyword>
<evidence type="ECO:0000256" key="3">
    <source>
        <dbReference type="ARBA" id="ARBA00022821"/>
    </source>
</evidence>
<dbReference type="CDD" id="cd14798">
    <property type="entry name" value="RX-CC_like"/>
    <property type="match status" value="1"/>
</dbReference>
<evidence type="ECO:0000256" key="1">
    <source>
        <dbReference type="ARBA" id="ARBA00022737"/>
    </source>
</evidence>
<dbReference type="Pfam" id="PF00931">
    <property type="entry name" value="NB-ARC"/>
    <property type="match status" value="1"/>
</dbReference>
<dbReference type="EnsemblPlants" id="AUR62009058-RA">
    <property type="protein sequence ID" value="AUR62009058-RA:cds"/>
    <property type="gene ID" value="AUR62009058"/>
</dbReference>
<dbReference type="Proteomes" id="UP000596660">
    <property type="component" value="Unplaced"/>
</dbReference>
<dbReference type="Gene3D" id="3.80.10.10">
    <property type="entry name" value="Ribonuclease Inhibitor"/>
    <property type="match status" value="1"/>
</dbReference>
<feature type="domain" description="NB-ARC" evidence="5">
    <location>
        <begin position="164"/>
        <end position="337"/>
    </location>
</feature>
<evidence type="ECO:0000259" key="8">
    <source>
        <dbReference type="Pfam" id="PF23598"/>
    </source>
</evidence>
<reference evidence="9" key="1">
    <citation type="journal article" date="2017" name="Nature">
        <title>The genome of Chenopodium quinoa.</title>
        <authorList>
            <person name="Jarvis D.E."/>
            <person name="Ho Y.S."/>
            <person name="Lightfoot D.J."/>
            <person name="Schmoeckel S.M."/>
            <person name="Li B."/>
            <person name="Borm T.J.A."/>
            <person name="Ohyanagi H."/>
            <person name="Mineta K."/>
            <person name="Michell C.T."/>
            <person name="Saber N."/>
            <person name="Kharbatia N.M."/>
            <person name="Rupper R.R."/>
            <person name="Sharp A.R."/>
            <person name="Dally N."/>
            <person name="Boughton B.A."/>
            <person name="Woo Y.H."/>
            <person name="Gao G."/>
            <person name="Schijlen E.G.W.M."/>
            <person name="Guo X."/>
            <person name="Momin A.A."/>
            <person name="Negrao S."/>
            <person name="Al-Babili S."/>
            <person name="Gehring C."/>
            <person name="Roessner U."/>
            <person name="Jung C."/>
            <person name="Murphy K."/>
            <person name="Arold S.T."/>
            <person name="Gojobori T."/>
            <person name="van der Linden C.G."/>
            <person name="van Loo E.N."/>
            <person name="Jellen E.N."/>
            <person name="Maughan P.J."/>
            <person name="Tester M."/>
        </authorList>
    </citation>
    <scope>NUCLEOTIDE SEQUENCE [LARGE SCALE GENOMIC DNA]</scope>
    <source>
        <strain evidence="9">cv. PI 614886</strain>
    </source>
</reference>
<dbReference type="GO" id="GO:0051707">
    <property type="term" value="P:response to other organism"/>
    <property type="evidence" value="ECO:0007669"/>
    <property type="project" value="UniProtKB-ARBA"/>
</dbReference>
<dbReference type="SUPFAM" id="SSF52058">
    <property type="entry name" value="L domain-like"/>
    <property type="match status" value="1"/>
</dbReference>
<keyword evidence="1" id="KW-0677">Repeat</keyword>
<dbReference type="PANTHER" id="PTHR36766:SF35">
    <property type="entry name" value="DISEASE RESISTANCE PROTEIN RGA3"/>
    <property type="match status" value="1"/>
</dbReference>
<accession>A0A803LB19</accession>
<dbReference type="Gramene" id="AUR62009058-RA">
    <property type="protein sequence ID" value="AUR62009058-RA:cds"/>
    <property type="gene ID" value="AUR62009058"/>
</dbReference>
<dbReference type="Pfam" id="PF18052">
    <property type="entry name" value="Rx_N"/>
    <property type="match status" value="1"/>
</dbReference>
<feature type="domain" description="Disease resistance protein winged helix" evidence="7">
    <location>
        <begin position="421"/>
        <end position="492"/>
    </location>
</feature>
<dbReference type="Gene3D" id="3.40.50.300">
    <property type="entry name" value="P-loop containing nucleotide triphosphate hydrolases"/>
    <property type="match status" value="1"/>
</dbReference>
<dbReference type="SUPFAM" id="SSF52540">
    <property type="entry name" value="P-loop containing nucleoside triphosphate hydrolases"/>
    <property type="match status" value="1"/>
</dbReference>
<keyword evidence="4" id="KW-0067">ATP-binding</keyword>
<dbReference type="AlphaFoldDB" id="A0A803LB19"/>
<evidence type="ECO:0000313" key="9">
    <source>
        <dbReference type="EnsemblPlants" id="AUR62009058-RA:cds"/>
    </source>
</evidence>
<dbReference type="InterPro" id="IPR032675">
    <property type="entry name" value="LRR_dom_sf"/>
</dbReference>
<dbReference type="InterPro" id="IPR002182">
    <property type="entry name" value="NB-ARC"/>
</dbReference>
<dbReference type="PANTHER" id="PTHR36766">
    <property type="entry name" value="PLANT BROAD-SPECTRUM MILDEW RESISTANCE PROTEIN RPW8"/>
    <property type="match status" value="1"/>
</dbReference>
<sequence length="861" mass="98909">MDVGTAMSVAQTLFAALQCSQLKELCSTADYKSKLDQLRATVVRIEAVLKDAESKQVLSEQEKVYIEELKDAVYEADDLFDEFVTLAERKQLTKGIKVRVLSLFTKFGKAYNMTQEVKKIKNKLDAIAYDKRFSLSIDPNPIKDRRLETSSYVYEADIIGRELDLEKILGVLLGSNVQDNVSFLSIVGIGGLGKTALAQLVYNDARVTTAFSLKLWTCVADENQEVLDVRGILDKILLATGHKKDEGSTMDMLQNQLRKKLAENKYLLVLDDVWTESCEQWNALTQYLKGGKKGSWIVVTTRSRRTAEIIEDGLRHELNGLSKEDSVCLFKRVAFRSQPSNPPEDLIKIGEDIVEKCGNVPLAIRVMGSLLYGQEKNKWLSIQKLRLVEVKESQISIIPILKLSYYKLESPIKACFEYCAIFPKDYEMMKDTLIRLWMANGYIPFDGPMSPEDLAEEYFSILLRRCFFQDVRKDEDGNIMSCKVHDLMHDVAQEVVGKEICCIKNMNGDMHKKVRHFAVQGIPSNYVCSKTHIRSFLHFELLSESSKMEQPCADALAANWKYLRVLDLSWSYIRSVPGSIGELIHLRYLDLSNNRQLEVLPGSITKLYNLQTLDLHYCCYLKEFPKDLRKLVKLRVLDLHHCFDLVYMPRGISRLTCLHTLTWFIVGSSMNSLFDELEDLKALRNLTGKLSVHILFRKTSANTYKINGGREGGCLGNKEHLRRVELYFNWDKEAVGRKEYDEAMMEMLQPLNSNLREFYLNRYQGMRLPRWPKEDNLATFLPNLVQMEFYCCWNLQNLGQIRLPHLKILFLKYCPNLTGILKCPALESLQLIDFNDKLKIINIHSNIREVKIDNGPWLGSL</sequence>
<dbReference type="GO" id="GO:0043531">
    <property type="term" value="F:ADP binding"/>
    <property type="evidence" value="ECO:0007669"/>
    <property type="project" value="InterPro"/>
</dbReference>
<dbReference type="InterPro" id="IPR038005">
    <property type="entry name" value="RX-like_CC"/>
</dbReference>
<reference evidence="9" key="2">
    <citation type="submission" date="2021-03" db="UniProtKB">
        <authorList>
            <consortium name="EnsemblPlants"/>
        </authorList>
    </citation>
    <scope>IDENTIFICATION</scope>
</reference>
<protein>
    <submittedName>
        <fullName evidence="9">Uncharacterized protein</fullName>
    </submittedName>
</protein>
<evidence type="ECO:0000259" key="6">
    <source>
        <dbReference type="Pfam" id="PF18052"/>
    </source>
</evidence>
<evidence type="ECO:0000259" key="7">
    <source>
        <dbReference type="Pfam" id="PF23559"/>
    </source>
</evidence>
<name>A0A803LB19_CHEQI</name>
<dbReference type="Pfam" id="PF23559">
    <property type="entry name" value="WHD_DRP"/>
    <property type="match status" value="1"/>
</dbReference>
<dbReference type="GO" id="GO:0005524">
    <property type="term" value="F:ATP binding"/>
    <property type="evidence" value="ECO:0007669"/>
    <property type="project" value="UniProtKB-KW"/>
</dbReference>
<keyword evidence="3" id="KW-0611">Plant defense</keyword>
<dbReference type="Gene3D" id="1.20.5.4130">
    <property type="match status" value="1"/>
</dbReference>
<dbReference type="InterPro" id="IPR036388">
    <property type="entry name" value="WH-like_DNA-bd_sf"/>
</dbReference>
<evidence type="ECO:0000259" key="5">
    <source>
        <dbReference type="Pfam" id="PF00931"/>
    </source>
</evidence>
<keyword evidence="10" id="KW-1185">Reference proteome</keyword>
<dbReference type="InterPro" id="IPR041118">
    <property type="entry name" value="Rx_N"/>
</dbReference>
<evidence type="ECO:0000256" key="4">
    <source>
        <dbReference type="ARBA" id="ARBA00022840"/>
    </source>
</evidence>
<dbReference type="Pfam" id="PF23598">
    <property type="entry name" value="LRR_14"/>
    <property type="match status" value="1"/>
</dbReference>
<dbReference type="PRINTS" id="PR00364">
    <property type="entry name" value="DISEASERSIST"/>
</dbReference>
<dbReference type="GO" id="GO:0006952">
    <property type="term" value="P:defense response"/>
    <property type="evidence" value="ECO:0007669"/>
    <property type="project" value="UniProtKB-KW"/>
</dbReference>
<feature type="domain" description="Disease resistance N-terminal" evidence="6">
    <location>
        <begin position="23"/>
        <end position="93"/>
    </location>
</feature>